<evidence type="ECO:0000313" key="2">
    <source>
        <dbReference type="EMBL" id="MCW3781645.1"/>
    </source>
</evidence>
<keyword evidence="3" id="KW-1185">Reference proteome</keyword>
<reference evidence="2 3" key="1">
    <citation type="submission" date="2022-10" db="EMBL/GenBank/DDBJ databases">
        <title>Defluviimonas sp. CAU 1641 isolated from mud.</title>
        <authorList>
            <person name="Kim W."/>
        </authorList>
    </citation>
    <scope>NUCLEOTIDE SEQUENCE [LARGE SCALE GENOMIC DNA]</scope>
    <source>
        <strain evidence="2 3">CAU 1641</strain>
    </source>
</reference>
<accession>A0ABT3J2F5</accession>
<evidence type="ECO:0000256" key="1">
    <source>
        <dbReference type="SAM" id="MobiDB-lite"/>
    </source>
</evidence>
<name>A0ABT3J2F5_9RHOB</name>
<organism evidence="2 3">
    <name type="scientific">Defluviimonas salinarum</name>
    <dbReference type="NCBI Taxonomy" id="2992147"/>
    <lineage>
        <taxon>Bacteria</taxon>
        <taxon>Pseudomonadati</taxon>
        <taxon>Pseudomonadota</taxon>
        <taxon>Alphaproteobacteria</taxon>
        <taxon>Rhodobacterales</taxon>
        <taxon>Paracoccaceae</taxon>
        <taxon>Albidovulum</taxon>
    </lineage>
</organism>
<proteinExistence type="predicted"/>
<dbReference type="EMBL" id="JAPDOG010000006">
    <property type="protein sequence ID" value="MCW3781645.1"/>
    <property type="molecule type" value="Genomic_DNA"/>
</dbReference>
<feature type="region of interest" description="Disordered" evidence="1">
    <location>
        <begin position="55"/>
        <end position="90"/>
    </location>
</feature>
<evidence type="ECO:0008006" key="4">
    <source>
        <dbReference type="Google" id="ProtNLM"/>
    </source>
</evidence>
<evidence type="ECO:0000313" key="3">
    <source>
        <dbReference type="Proteomes" id="UP001207582"/>
    </source>
</evidence>
<gene>
    <name evidence="2" type="ORF">OM960_08575</name>
</gene>
<dbReference type="RefSeq" id="WP_264771681.1">
    <property type="nucleotide sequence ID" value="NZ_JAPDOG010000006.1"/>
</dbReference>
<comment type="caution">
    <text evidence="2">The sequence shown here is derived from an EMBL/GenBank/DDBJ whole genome shotgun (WGS) entry which is preliminary data.</text>
</comment>
<dbReference type="Proteomes" id="UP001207582">
    <property type="component" value="Unassembled WGS sequence"/>
</dbReference>
<sequence>MTALLWGLLLLSGLALLAVIALPVHLRLRAEAGAALRFRAEARLVAGLTPALPVFDSTGGRKPRPAPGRPSAAAPGRKRRRKPDAGGRGRALRMVRAAPRLLGGVLRRVHLDRVAVTGVFGLTDPAETGQLYGWLALLIHAPRPPRVALDLRPDFTGPSLAGQAEVALYLTPIALLGPVLRFGWDVFVVRR</sequence>
<protein>
    <recommendedName>
        <fullName evidence="4">DUF2953 domain-containing protein</fullName>
    </recommendedName>
</protein>